<dbReference type="PANTHER" id="PTHR43790:SF3">
    <property type="entry name" value="D-ALLOSE IMPORT ATP-BINDING PROTEIN ALSA-RELATED"/>
    <property type="match status" value="1"/>
</dbReference>
<organism evidence="11 12">
    <name type="scientific">Labrys miyagiensis</name>
    <dbReference type="NCBI Taxonomy" id="346912"/>
    <lineage>
        <taxon>Bacteria</taxon>
        <taxon>Pseudomonadati</taxon>
        <taxon>Pseudomonadota</taxon>
        <taxon>Alphaproteobacteria</taxon>
        <taxon>Hyphomicrobiales</taxon>
        <taxon>Xanthobacteraceae</taxon>
        <taxon>Labrys</taxon>
    </lineage>
</organism>
<keyword evidence="5" id="KW-0677">Repeat</keyword>
<dbReference type="PROSITE" id="PS50893">
    <property type="entry name" value="ABC_TRANSPORTER_2"/>
    <property type="match status" value="2"/>
</dbReference>
<evidence type="ECO:0000313" key="11">
    <source>
        <dbReference type="EMBL" id="GLS19656.1"/>
    </source>
</evidence>
<dbReference type="SMART" id="SM00382">
    <property type="entry name" value="AAA"/>
    <property type="match status" value="2"/>
</dbReference>
<dbReference type="Gene3D" id="3.40.50.300">
    <property type="entry name" value="P-loop containing nucleotide triphosphate hydrolases"/>
    <property type="match status" value="2"/>
</dbReference>
<dbReference type="SUPFAM" id="SSF52540">
    <property type="entry name" value="P-loop containing nucleoside triphosphate hydrolases"/>
    <property type="match status" value="2"/>
</dbReference>
<keyword evidence="6" id="KW-0547">Nucleotide-binding</keyword>
<reference evidence="12" key="1">
    <citation type="journal article" date="2019" name="Int. J. Syst. Evol. Microbiol.">
        <title>The Global Catalogue of Microorganisms (GCM) 10K type strain sequencing project: providing services to taxonomists for standard genome sequencing and annotation.</title>
        <authorList>
            <consortium name="The Broad Institute Genomics Platform"/>
            <consortium name="The Broad Institute Genome Sequencing Center for Infectious Disease"/>
            <person name="Wu L."/>
            <person name="Ma J."/>
        </authorList>
    </citation>
    <scope>NUCLEOTIDE SEQUENCE [LARGE SCALE GENOMIC DNA]</scope>
    <source>
        <strain evidence="12">NBRC 101365</strain>
    </source>
</reference>
<evidence type="ECO:0000256" key="8">
    <source>
        <dbReference type="ARBA" id="ARBA00022967"/>
    </source>
</evidence>
<evidence type="ECO:0000256" key="3">
    <source>
        <dbReference type="ARBA" id="ARBA00022475"/>
    </source>
</evidence>
<keyword evidence="7 11" id="KW-0067">ATP-binding</keyword>
<evidence type="ECO:0000256" key="7">
    <source>
        <dbReference type="ARBA" id="ARBA00022840"/>
    </source>
</evidence>
<dbReference type="InterPro" id="IPR027417">
    <property type="entry name" value="P-loop_NTPase"/>
</dbReference>
<gene>
    <name evidence="11" type="primary">rbsA_4</name>
    <name evidence="11" type="ORF">GCM10007874_26730</name>
</gene>
<dbReference type="PROSITE" id="PS00211">
    <property type="entry name" value="ABC_TRANSPORTER_1"/>
    <property type="match status" value="1"/>
</dbReference>
<feature type="domain" description="ABC transporter" evidence="10">
    <location>
        <begin position="252"/>
        <end position="496"/>
    </location>
</feature>
<dbReference type="RefSeq" id="WP_284312657.1">
    <property type="nucleotide sequence ID" value="NZ_BSPC01000024.1"/>
</dbReference>
<evidence type="ECO:0000256" key="5">
    <source>
        <dbReference type="ARBA" id="ARBA00022737"/>
    </source>
</evidence>
<evidence type="ECO:0000256" key="1">
    <source>
        <dbReference type="ARBA" id="ARBA00005417"/>
    </source>
</evidence>
<dbReference type="InterPro" id="IPR003439">
    <property type="entry name" value="ABC_transporter-like_ATP-bd"/>
</dbReference>
<keyword evidence="2" id="KW-0813">Transport</keyword>
<dbReference type="InterPro" id="IPR003593">
    <property type="entry name" value="AAA+_ATPase"/>
</dbReference>
<proteinExistence type="inferred from homology"/>
<name>A0ABQ6CN17_9HYPH</name>
<keyword evidence="4" id="KW-0762">Sugar transport</keyword>
<keyword evidence="12" id="KW-1185">Reference proteome</keyword>
<evidence type="ECO:0000256" key="6">
    <source>
        <dbReference type="ARBA" id="ARBA00022741"/>
    </source>
</evidence>
<dbReference type="InterPro" id="IPR050107">
    <property type="entry name" value="ABC_carbohydrate_import_ATPase"/>
</dbReference>
<feature type="domain" description="ABC transporter" evidence="10">
    <location>
        <begin position="5"/>
        <end position="240"/>
    </location>
</feature>
<dbReference type="PANTHER" id="PTHR43790">
    <property type="entry name" value="CARBOHYDRATE TRANSPORT ATP-BINDING PROTEIN MG119-RELATED"/>
    <property type="match status" value="1"/>
</dbReference>
<dbReference type="CDD" id="cd03215">
    <property type="entry name" value="ABC_Carb_Monos_II"/>
    <property type="match status" value="1"/>
</dbReference>
<dbReference type="GO" id="GO:0005524">
    <property type="term" value="F:ATP binding"/>
    <property type="evidence" value="ECO:0007669"/>
    <property type="project" value="UniProtKB-KW"/>
</dbReference>
<dbReference type="EMBL" id="BSPC01000024">
    <property type="protein sequence ID" value="GLS19656.1"/>
    <property type="molecule type" value="Genomic_DNA"/>
</dbReference>
<keyword evidence="3" id="KW-1003">Cell membrane</keyword>
<dbReference type="Proteomes" id="UP001156882">
    <property type="component" value="Unassembled WGS sequence"/>
</dbReference>
<evidence type="ECO:0000313" key="12">
    <source>
        <dbReference type="Proteomes" id="UP001156882"/>
    </source>
</evidence>
<keyword evidence="9" id="KW-0472">Membrane</keyword>
<sequence>MAADLVLDGITKAYPGVQALSGVHLEAYRGQALALMGANGAGKSTLMNVLGGIARMDAGTISIDGASIEIGSPRDAKAHGIAFVQQELNVVPSMTVAENILISDFPTRAGLIDGKAMRRHTAALLERLNCPFSVDETVENLSMGDRQMVEIAGALAREPKILIFDEPTSSLTNREKRKLFEVILSLKQQGVVIIYVTHFLDEIFEICERVTVLRNGATVGTRMMGEVTPLEIVHMMLGQNHSQERLSEPRSGGNKPLLTVSGLNRQGVLADVNLEIREGEIVGLWGLLGSGRTELVRALTGLDPIDAGDLRFDAGGGLRTVTPQQLHRQVGLVTEDRRGEGLLLPQSVRQNLSLASLGTLLNSFLMIDRRREQALARDLIERLGIKVSNPAQRVGTLSGGNQQKVVFGRWLATRPRLFILDEPTRGLDVGAKNEILKLAVELARSGVSILMISSEIEELMRVCDRYLVMSRGRIIEELSGSSAKSQLMDAVSGKAPLEALAS</sequence>
<accession>A0ABQ6CN17</accession>
<evidence type="ECO:0000259" key="10">
    <source>
        <dbReference type="PROSITE" id="PS50893"/>
    </source>
</evidence>
<dbReference type="CDD" id="cd03216">
    <property type="entry name" value="ABC_Carb_Monos_I"/>
    <property type="match status" value="1"/>
</dbReference>
<protein>
    <submittedName>
        <fullName evidence="11">Ribose import ATP-binding protein RbsA</fullName>
    </submittedName>
</protein>
<evidence type="ECO:0000256" key="2">
    <source>
        <dbReference type="ARBA" id="ARBA00022448"/>
    </source>
</evidence>
<evidence type="ECO:0000256" key="9">
    <source>
        <dbReference type="ARBA" id="ARBA00023136"/>
    </source>
</evidence>
<dbReference type="Pfam" id="PF00005">
    <property type="entry name" value="ABC_tran"/>
    <property type="match status" value="2"/>
</dbReference>
<comment type="caution">
    <text evidence="11">The sequence shown here is derived from an EMBL/GenBank/DDBJ whole genome shotgun (WGS) entry which is preliminary data.</text>
</comment>
<evidence type="ECO:0000256" key="4">
    <source>
        <dbReference type="ARBA" id="ARBA00022597"/>
    </source>
</evidence>
<dbReference type="InterPro" id="IPR017871">
    <property type="entry name" value="ABC_transporter-like_CS"/>
</dbReference>
<keyword evidence="8" id="KW-1278">Translocase</keyword>
<comment type="similarity">
    <text evidence="1">Belongs to the ABC transporter superfamily.</text>
</comment>